<dbReference type="PANTHER" id="PTHR13480">
    <property type="entry name" value="E3 UBIQUITIN-PROTEIN LIGASE HAKAI-RELATED"/>
    <property type="match status" value="1"/>
</dbReference>
<dbReference type="InterPro" id="IPR018957">
    <property type="entry name" value="Znf_C3HC4_RING-type"/>
</dbReference>
<dbReference type="PANTHER" id="PTHR13480:SF0">
    <property type="entry name" value="E3 UBIQUITIN-PROTEIN LIGASE HAKAI"/>
    <property type="match status" value="1"/>
</dbReference>
<dbReference type="SUPFAM" id="SSF57850">
    <property type="entry name" value="RING/U-box"/>
    <property type="match status" value="1"/>
</dbReference>
<dbReference type="GO" id="GO:0061630">
    <property type="term" value="F:ubiquitin protein ligase activity"/>
    <property type="evidence" value="ECO:0007669"/>
    <property type="project" value="InterPro"/>
</dbReference>
<evidence type="ECO:0000256" key="2">
    <source>
        <dbReference type="ARBA" id="ARBA00022771"/>
    </source>
</evidence>
<feature type="region of interest" description="Disordered" evidence="6">
    <location>
        <begin position="1"/>
        <end position="20"/>
    </location>
</feature>
<feature type="domain" description="RING-type" evidence="7">
    <location>
        <begin position="102"/>
        <end position="142"/>
    </location>
</feature>
<evidence type="ECO:0000313" key="9">
    <source>
        <dbReference type="Proteomes" id="UP000694424"/>
    </source>
</evidence>
<dbReference type="Proteomes" id="UP000694424">
    <property type="component" value="Unplaced"/>
</dbReference>
<dbReference type="Pfam" id="PF00097">
    <property type="entry name" value="zf-C3HC4"/>
    <property type="match status" value="1"/>
</dbReference>
<dbReference type="GO" id="GO:0030155">
    <property type="term" value="P:regulation of cell adhesion"/>
    <property type="evidence" value="ECO:0007669"/>
    <property type="project" value="TreeGrafter"/>
</dbReference>
<dbReference type="InterPro" id="IPR040383">
    <property type="entry name" value="HAKAI/CBLL2"/>
</dbReference>
<dbReference type="InterPro" id="IPR001841">
    <property type="entry name" value="Znf_RING"/>
</dbReference>
<evidence type="ECO:0000259" key="7">
    <source>
        <dbReference type="PROSITE" id="PS50089"/>
    </source>
</evidence>
<protein>
    <recommendedName>
        <fullName evidence="7">RING-type domain-containing protein</fullName>
    </recommendedName>
</protein>
<comment type="similarity">
    <text evidence="4">Belongs to the Hakai family.</text>
</comment>
<keyword evidence="2 5" id="KW-0863">Zinc-finger</keyword>
<reference evidence="8" key="1">
    <citation type="submission" date="2025-08" db="UniProtKB">
        <authorList>
            <consortium name="Ensembl"/>
        </authorList>
    </citation>
    <scope>IDENTIFICATION</scope>
</reference>
<evidence type="ECO:0000256" key="1">
    <source>
        <dbReference type="ARBA" id="ARBA00022723"/>
    </source>
</evidence>
<dbReference type="Gene3D" id="3.30.40.10">
    <property type="entry name" value="Zinc/RING finger domain, C3HC4 (zinc finger)"/>
    <property type="match status" value="1"/>
</dbReference>
<evidence type="ECO:0000256" key="4">
    <source>
        <dbReference type="ARBA" id="ARBA00038499"/>
    </source>
</evidence>
<evidence type="ECO:0000256" key="5">
    <source>
        <dbReference type="PROSITE-ProRule" id="PRU00175"/>
    </source>
</evidence>
<dbReference type="GO" id="GO:0016567">
    <property type="term" value="P:protein ubiquitination"/>
    <property type="evidence" value="ECO:0007669"/>
    <property type="project" value="InterPro"/>
</dbReference>
<dbReference type="Ensembl" id="ENSAOWT00000005588.1">
    <property type="protein sequence ID" value="ENSAOWP00000004915.1"/>
    <property type="gene ID" value="ENSAOWG00000003408.1"/>
</dbReference>
<dbReference type="PROSITE" id="PS00518">
    <property type="entry name" value="ZF_RING_1"/>
    <property type="match status" value="1"/>
</dbReference>
<evidence type="ECO:0000256" key="6">
    <source>
        <dbReference type="SAM" id="MobiDB-lite"/>
    </source>
</evidence>
<proteinExistence type="inferred from homology"/>
<sequence>QEHRDSSGLGPENSGSVVGLGGHGPNLIKLSYSQVTHVPPVAGGPSGMFSEVRASAEGGLDERGTQPWDEESMFENTGVPEHVLWDFNNFLGERDAVPVHFCHQCGFPIRIYGRLVPCQHVFCCDCALLHGQKGERRCPSCNEPVQRVKLYSPHSL</sequence>
<dbReference type="GO" id="GO:0008270">
    <property type="term" value="F:zinc ion binding"/>
    <property type="evidence" value="ECO:0007669"/>
    <property type="project" value="UniProtKB-KW"/>
</dbReference>
<keyword evidence="9" id="KW-1185">Reference proteome</keyword>
<dbReference type="PROSITE" id="PS50089">
    <property type="entry name" value="ZF_RING_2"/>
    <property type="match status" value="1"/>
</dbReference>
<organism evidence="8 9">
    <name type="scientific">Apteryx owenii</name>
    <name type="common">Little spotted kiwi</name>
    <dbReference type="NCBI Taxonomy" id="8824"/>
    <lineage>
        <taxon>Eukaryota</taxon>
        <taxon>Metazoa</taxon>
        <taxon>Chordata</taxon>
        <taxon>Craniata</taxon>
        <taxon>Vertebrata</taxon>
        <taxon>Euteleostomi</taxon>
        <taxon>Archelosauria</taxon>
        <taxon>Archosauria</taxon>
        <taxon>Dinosauria</taxon>
        <taxon>Saurischia</taxon>
        <taxon>Theropoda</taxon>
        <taxon>Coelurosauria</taxon>
        <taxon>Aves</taxon>
        <taxon>Palaeognathae</taxon>
        <taxon>Apterygiformes</taxon>
        <taxon>Apterygidae</taxon>
        <taxon>Apteryx</taxon>
    </lineage>
</organism>
<reference evidence="8" key="2">
    <citation type="submission" date="2025-09" db="UniProtKB">
        <authorList>
            <consortium name="Ensembl"/>
        </authorList>
    </citation>
    <scope>IDENTIFICATION</scope>
</reference>
<keyword evidence="1" id="KW-0479">Metal-binding</keyword>
<dbReference type="InterPro" id="IPR017907">
    <property type="entry name" value="Znf_RING_CS"/>
</dbReference>
<evidence type="ECO:0000313" key="8">
    <source>
        <dbReference type="Ensembl" id="ENSAOWP00000004915.1"/>
    </source>
</evidence>
<name>A0A8B9P694_APTOW</name>
<evidence type="ECO:0000256" key="3">
    <source>
        <dbReference type="ARBA" id="ARBA00022833"/>
    </source>
</evidence>
<accession>A0A8B9P694</accession>
<dbReference type="AlphaFoldDB" id="A0A8B9P694"/>
<keyword evidence="3" id="KW-0862">Zinc</keyword>
<dbReference type="InterPro" id="IPR013083">
    <property type="entry name" value="Znf_RING/FYVE/PHD"/>
</dbReference>